<keyword evidence="2" id="KW-0812">Transmembrane</keyword>
<gene>
    <name evidence="3" type="ORF">PLEPLA_LOCUS47386</name>
</gene>
<evidence type="ECO:0000313" key="4">
    <source>
        <dbReference type="Proteomes" id="UP001153269"/>
    </source>
</evidence>
<accession>A0A9N7W0Y2</accession>
<proteinExistence type="predicted"/>
<sequence length="108" mass="12049">MFSAVAEAVAAVPSPAELSTEHVIILLLLLSGLLFISTVHQGRDLAAHARIPVPWQQQQQLHGHMPPQQQQQQQCSNQTEKPRNGLKTPRLHFWCCCAEQFLACSTQK</sequence>
<evidence type="ECO:0000256" key="1">
    <source>
        <dbReference type="SAM" id="MobiDB-lite"/>
    </source>
</evidence>
<feature type="compositionally biased region" description="Low complexity" evidence="1">
    <location>
        <begin position="56"/>
        <end position="79"/>
    </location>
</feature>
<dbReference type="Proteomes" id="UP001153269">
    <property type="component" value="Unassembled WGS sequence"/>
</dbReference>
<keyword evidence="4" id="KW-1185">Reference proteome</keyword>
<dbReference type="AlphaFoldDB" id="A0A9N7W0Y2"/>
<name>A0A9N7W0Y2_PLEPL</name>
<keyword evidence="2" id="KW-1133">Transmembrane helix</keyword>
<feature type="transmembrane region" description="Helical" evidence="2">
    <location>
        <begin position="22"/>
        <end position="40"/>
    </location>
</feature>
<dbReference type="EMBL" id="CADEAL010004436">
    <property type="protein sequence ID" value="CAB1459549.1"/>
    <property type="molecule type" value="Genomic_DNA"/>
</dbReference>
<keyword evidence="2" id="KW-0472">Membrane</keyword>
<organism evidence="3 4">
    <name type="scientific">Pleuronectes platessa</name>
    <name type="common">European plaice</name>
    <dbReference type="NCBI Taxonomy" id="8262"/>
    <lineage>
        <taxon>Eukaryota</taxon>
        <taxon>Metazoa</taxon>
        <taxon>Chordata</taxon>
        <taxon>Craniata</taxon>
        <taxon>Vertebrata</taxon>
        <taxon>Euteleostomi</taxon>
        <taxon>Actinopterygii</taxon>
        <taxon>Neopterygii</taxon>
        <taxon>Teleostei</taxon>
        <taxon>Neoteleostei</taxon>
        <taxon>Acanthomorphata</taxon>
        <taxon>Carangaria</taxon>
        <taxon>Pleuronectiformes</taxon>
        <taxon>Pleuronectoidei</taxon>
        <taxon>Pleuronectidae</taxon>
        <taxon>Pleuronectes</taxon>
    </lineage>
</organism>
<evidence type="ECO:0000256" key="2">
    <source>
        <dbReference type="SAM" id="Phobius"/>
    </source>
</evidence>
<reference evidence="3" key="1">
    <citation type="submission" date="2020-03" db="EMBL/GenBank/DDBJ databases">
        <authorList>
            <person name="Weist P."/>
        </authorList>
    </citation>
    <scope>NUCLEOTIDE SEQUENCE</scope>
</reference>
<feature type="region of interest" description="Disordered" evidence="1">
    <location>
        <begin position="56"/>
        <end position="83"/>
    </location>
</feature>
<comment type="caution">
    <text evidence="3">The sequence shown here is derived from an EMBL/GenBank/DDBJ whole genome shotgun (WGS) entry which is preliminary data.</text>
</comment>
<evidence type="ECO:0000313" key="3">
    <source>
        <dbReference type="EMBL" id="CAB1459549.1"/>
    </source>
</evidence>
<protein>
    <submittedName>
        <fullName evidence="3">Uncharacterized protein</fullName>
    </submittedName>
</protein>